<protein>
    <submittedName>
        <fullName evidence="7">DUF4149 domain-containing protein</fullName>
    </submittedName>
</protein>
<evidence type="ECO:0000256" key="1">
    <source>
        <dbReference type="ARBA" id="ARBA00004370"/>
    </source>
</evidence>
<feature type="transmembrane region" description="Helical" evidence="5">
    <location>
        <begin position="51"/>
        <end position="69"/>
    </location>
</feature>
<sequence length="133" mass="15093">MNEAVIVLLSLSYSLILGIIVAQVILTAPVVFKVLDNENASKFLRAIFPRYYLLIFLICLLALLISYLWFSTLDIWIAVTASILAFMGFIIIPLTNSARDRGWDKVFKFLHNFSVLNTIILFVIAIVQLIRIS</sequence>
<keyword evidence="2 5" id="KW-0812">Transmembrane</keyword>
<organism evidence="7 8">
    <name type="scientific">SAR86 cluster bacterium</name>
    <dbReference type="NCBI Taxonomy" id="2030880"/>
    <lineage>
        <taxon>Bacteria</taxon>
        <taxon>Pseudomonadati</taxon>
        <taxon>Pseudomonadota</taxon>
        <taxon>Gammaproteobacteria</taxon>
        <taxon>SAR86 cluster</taxon>
    </lineage>
</organism>
<dbReference type="Proteomes" id="UP000252915">
    <property type="component" value="Unassembled WGS sequence"/>
</dbReference>
<feature type="transmembrane region" description="Helical" evidence="5">
    <location>
        <begin position="75"/>
        <end position="97"/>
    </location>
</feature>
<reference evidence="7 8" key="1">
    <citation type="journal article" date="2018" name="Microbiome">
        <title>Fine metagenomic profile of the Mediterranean stratified and mixed water columns revealed by assembly and recruitment.</title>
        <authorList>
            <person name="Haro-Moreno J.M."/>
            <person name="Lopez-Perez M."/>
            <person name="De La Torre J.R."/>
            <person name="Picazo A."/>
            <person name="Camacho A."/>
            <person name="Rodriguez-Valera F."/>
        </authorList>
    </citation>
    <scope>NUCLEOTIDE SEQUENCE [LARGE SCALE GENOMIC DNA]</scope>
    <source>
        <strain evidence="7">MED-G78</strain>
    </source>
</reference>
<dbReference type="EMBL" id="QOPI01000016">
    <property type="protein sequence ID" value="RCL44446.1"/>
    <property type="molecule type" value="Genomic_DNA"/>
</dbReference>
<evidence type="ECO:0000256" key="2">
    <source>
        <dbReference type="ARBA" id="ARBA00022692"/>
    </source>
</evidence>
<evidence type="ECO:0000313" key="7">
    <source>
        <dbReference type="EMBL" id="RCL44446.1"/>
    </source>
</evidence>
<name>A0A368C661_9GAMM</name>
<dbReference type="AlphaFoldDB" id="A0A368C661"/>
<feature type="transmembrane region" description="Helical" evidence="5">
    <location>
        <begin position="6"/>
        <end position="31"/>
    </location>
</feature>
<feature type="transmembrane region" description="Helical" evidence="5">
    <location>
        <begin position="109"/>
        <end position="130"/>
    </location>
</feature>
<evidence type="ECO:0000256" key="4">
    <source>
        <dbReference type="ARBA" id="ARBA00023136"/>
    </source>
</evidence>
<dbReference type="GO" id="GO:0016020">
    <property type="term" value="C:membrane"/>
    <property type="evidence" value="ECO:0007669"/>
    <property type="project" value="UniProtKB-SubCell"/>
</dbReference>
<dbReference type="Pfam" id="PF13664">
    <property type="entry name" value="DUF4149"/>
    <property type="match status" value="1"/>
</dbReference>
<evidence type="ECO:0000256" key="5">
    <source>
        <dbReference type="SAM" id="Phobius"/>
    </source>
</evidence>
<feature type="domain" description="TMEM205-like" evidence="6">
    <location>
        <begin position="11"/>
        <end position="102"/>
    </location>
</feature>
<gene>
    <name evidence="7" type="ORF">DBW92_03305</name>
</gene>
<evidence type="ECO:0000259" key="6">
    <source>
        <dbReference type="Pfam" id="PF13664"/>
    </source>
</evidence>
<proteinExistence type="predicted"/>
<comment type="subcellular location">
    <subcellularLocation>
        <location evidence="1">Membrane</location>
    </subcellularLocation>
</comment>
<evidence type="ECO:0000256" key="3">
    <source>
        <dbReference type="ARBA" id="ARBA00022989"/>
    </source>
</evidence>
<comment type="caution">
    <text evidence="7">The sequence shown here is derived from an EMBL/GenBank/DDBJ whole genome shotgun (WGS) entry which is preliminary data.</text>
</comment>
<accession>A0A368C661</accession>
<keyword evidence="3 5" id="KW-1133">Transmembrane helix</keyword>
<evidence type="ECO:0000313" key="8">
    <source>
        <dbReference type="Proteomes" id="UP000252915"/>
    </source>
</evidence>
<dbReference type="InterPro" id="IPR025423">
    <property type="entry name" value="TMEM205-like"/>
</dbReference>
<keyword evidence="4 5" id="KW-0472">Membrane</keyword>